<dbReference type="Proteomes" id="UP001139477">
    <property type="component" value="Unassembled WGS sequence"/>
</dbReference>
<keyword evidence="2" id="KW-1185">Reference proteome</keyword>
<gene>
    <name evidence="1" type="ORF">NHG85_02250</name>
</gene>
<reference evidence="1" key="1">
    <citation type="submission" date="2022-06" db="EMBL/GenBank/DDBJ databases">
        <title>Limimaricola sediminis sp. nov., isolated from an intertidal sediment.</title>
        <authorList>
            <person name="Shao X."/>
        </authorList>
    </citation>
    <scope>NUCLEOTIDE SEQUENCE</scope>
    <source>
        <strain evidence="1">ASW11-118</strain>
    </source>
</reference>
<sequence length="102" mass="10823">MLWPDADEMRTVVTAAAKLSDFVLPNCGDEARWCSVTPTSPHAPRVAVSPGCATDLMAPISLHAGWRILLAAAEAEIVLGTCKISPHGAILDLPKTFNRKSA</sequence>
<dbReference type="EMBL" id="JAMYXC010000029">
    <property type="protein sequence ID" value="MCP1167359.1"/>
    <property type="molecule type" value="Genomic_DNA"/>
</dbReference>
<proteinExistence type="predicted"/>
<accession>A0A9X2FMG1</accession>
<name>A0A9X2FMG1_9RHOB</name>
<organism evidence="1 2">
    <name type="scientific">Limimaricola litoreus</name>
    <dbReference type="NCBI Taxonomy" id="2955316"/>
    <lineage>
        <taxon>Bacteria</taxon>
        <taxon>Pseudomonadati</taxon>
        <taxon>Pseudomonadota</taxon>
        <taxon>Alphaproteobacteria</taxon>
        <taxon>Rhodobacterales</taxon>
        <taxon>Paracoccaceae</taxon>
        <taxon>Limimaricola</taxon>
    </lineage>
</organism>
<dbReference type="AlphaFoldDB" id="A0A9X2FMG1"/>
<evidence type="ECO:0000313" key="1">
    <source>
        <dbReference type="EMBL" id="MCP1167359.1"/>
    </source>
</evidence>
<comment type="caution">
    <text evidence="1">The sequence shown here is derived from an EMBL/GenBank/DDBJ whole genome shotgun (WGS) entry which is preliminary data.</text>
</comment>
<protein>
    <submittedName>
        <fullName evidence="1">Uncharacterized protein</fullName>
    </submittedName>
</protein>
<evidence type="ECO:0000313" key="2">
    <source>
        <dbReference type="Proteomes" id="UP001139477"/>
    </source>
</evidence>